<accession>A0ABV0L565</accession>
<evidence type="ECO:0000313" key="2">
    <source>
        <dbReference type="EMBL" id="MEP7731421.1"/>
    </source>
</evidence>
<feature type="transmembrane region" description="Helical" evidence="1">
    <location>
        <begin position="9"/>
        <end position="31"/>
    </location>
</feature>
<keyword evidence="3" id="KW-1185">Reference proteome</keyword>
<reference evidence="2 3" key="1">
    <citation type="submission" date="2024-05" db="EMBL/GenBank/DDBJ databases">
        <authorList>
            <person name="Busch G.E."/>
            <person name="Sharma I."/>
        </authorList>
    </citation>
    <scope>NUCLEOTIDE SEQUENCE [LARGE SCALE GENOMIC DNA]</scope>
    <source>
        <strain evidence="2 3">23GB23</strain>
    </source>
</reference>
<gene>
    <name evidence="2" type="ORF">ABKW32_18395</name>
</gene>
<keyword evidence="1" id="KW-0812">Transmembrane</keyword>
<feature type="transmembrane region" description="Helical" evidence="1">
    <location>
        <begin position="78"/>
        <end position="98"/>
    </location>
</feature>
<keyword evidence="1" id="KW-0472">Membrane</keyword>
<evidence type="ECO:0008006" key="4">
    <source>
        <dbReference type="Google" id="ProtNLM"/>
    </source>
</evidence>
<feature type="transmembrane region" description="Helical" evidence="1">
    <location>
        <begin position="104"/>
        <end position="126"/>
    </location>
</feature>
<dbReference type="EMBL" id="JBDYKN010000029">
    <property type="protein sequence ID" value="MEP7731421.1"/>
    <property type="molecule type" value="Genomic_DNA"/>
</dbReference>
<keyword evidence="1" id="KW-1133">Transmembrane helix</keyword>
<organism evidence="2 3">
    <name type="scientific">Marinomonas primoryensis</name>
    <dbReference type="NCBI Taxonomy" id="178399"/>
    <lineage>
        <taxon>Bacteria</taxon>
        <taxon>Pseudomonadati</taxon>
        <taxon>Pseudomonadota</taxon>
        <taxon>Gammaproteobacteria</taxon>
        <taxon>Oceanospirillales</taxon>
        <taxon>Oceanospirillaceae</taxon>
        <taxon>Marinomonas</taxon>
    </lineage>
</organism>
<dbReference type="Proteomes" id="UP001471651">
    <property type="component" value="Unassembled WGS sequence"/>
</dbReference>
<protein>
    <recommendedName>
        <fullName evidence="4">Major facilitator superfamily (MFS) profile domain-containing protein</fullName>
    </recommendedName>
</protein>
<comment type="caution">
    <text evidence="2">The sequence shown here is derived from an EMBL/GenBank/DDBJ whole genome shotgun (WGS) entry which is preliminary data.</text>
</comment>
<feature type="transmembrane region" description="Helical" evidence="1">
    <location>
        <begin position="43"/>
        <end position="66"/>
    </location>
</feature>
<sequence length="135" mass="14916">MKDVSIKGIILAASVATTIDWLSAAGAGLLFRALISFQPFERTIFFMYLIYLIIGTFSTIFGGYIAASIGKKAPYKNALIFGVLGVVLALIMILFTTRTDIYPLWYSGISFFGLIPFSLLGAYLFLRKKSSRNSF</sequence>
<proteinExistence type="predicted"/>
<evidence type="ECO:0000256" key="1">
    <source>
        <dbReference type="SAM" id="Phobius"/>
    </source>
</evidence>
<dbReference type="RefSeq" id="WP_348577947.1">
    <property type="nucleotide sequence ID" value="NZ_JBDYKN010000029.1"/>
</dbReference>
<name>A0ABV0L565_9GAMM</name>
<evidence type="ECO:0000313" key="3">
    <source>
        <dbReference type="Proteomes" id="UP001471651"/>
    </source>
</evidence>